<sequence length="164" mass="18815">MIAMQYKVVLPSDYPMESIEKRIQEKGHLFDGVPGLIFKAFLYSRKDAKSYENPINSYAPFYVWRDHHAMVSFLQSDGFKAVCEHFGRPRVEVWYVDEEPTVPTSQHSLACIYKNLSQPKDVHGLNYTSWETIGVTWLSRSDGINDSRGEVYSVGYVAHGQNDT</sequence>
<dbReference type="Pfam" id="PF16157">
    <property type="entry name" value="DUF4865"/>
    <property type="match status" value="1"/>
</dbReference>
<gene>
    <name evidence="1" type="ORF">BTO10_12125</name>
</gene>
<comment type="caution">
    <text evidence="1">The sequence shown here is derived from an EMBL/GenBank/DDBJ whole genome shotgun (WGS) entry which is preliminary data.</text>
</comment>
<dbReference type="EMBL" id="MSCI01000002">
    <property type="protein sequence ID" value="PQJ60126.1"/>
    <property type="molecule type" value="Genomic_DNA"/>
</dbReference>
<reference evidence="1 2" key="1">
    <citation type="submission" date="2016-12" db="EMBL/GenBank/DDBJ databases">
        <title>Diversity of luminous bacteria.</title>
        <authorList>
            <person name="Yoshizawa S."/>
            <person name="Kogure K."/>
        </authorList>
    </citation>
    <scope>NUCLEOTIDE SEQUENCE [LARGE SCALE GENOMIC DNA]</scope>
    <source>
        <strain evidence="1 2">LC2-408</strain>
    </source>
</reference>
<dbReference type="RefSeq" id="WP_105024677.1">
    <property type="nucleotide sequence ID" value="NZ_MSCI01000002.1"/>
</dbReference>
<name>A0A2S7VD59_9VIBR</name>
<evidence type="ECO:0000313" key="1">
    <source>
        <dbReference type="EMBL" id="PQJ60126.1"/>
    </source>
</evidence>
<evidence type="ECO:0000313" key="2">
    <source>
        <dbReference type="Proteomes" id="UP000238707"/>
    </source>
</evidence>
<accession>A0A2S7VD59</accession>
<keyword evidence="2" id="KW-1185">Reference proteome</keyword>
<dbReference type="Proteomes" id="UP000238707">
    <property type="component" value="Unassembled WGS sequence"/>
</dbReference>
<proteinExistence type="predicted"/>
<dbReference type="InterPro" id="IPR032349">
    <property type="entry name" value="DUF4865"/>
</dbReference>
<protein>
    <submittedName>
        <fullName evidence="1">DUF4865 domain-containing protein</fullName>
    </submittedName>
</protein>
<organism evidence="1 2">
    <name type="scientific">Vibrio chagasii</name>
    <dbReference type="NCBI Taxonomy" id="170679"/>
    <lineage>
        <taxon>Bacteria</taxon>
        <taxon>Pseudomonadati</taxon>
        <taxon>Pseudomonadota</taxon>
        <taxon>Gammaproteobacteria</taxon>
        <taxon>Vibrionales</taxon>
        <taxon>Vibrionaceae</taxon>
        <taxon>Vibrio</taxon>
    </lineage>
</organism>
<dbReference type="AlphaFoldDB" id="A0A2S7VD59"/>